<dbReference type="Proteomes" id="UP000886740">
    <property type="component" value="Unassembled WGS sequence"/>
</dbReference>
<keyword evidence="2 3" id="KW-0040">ANK repeat</keyword>
<dbReference type="Pfam" id="PF12796">
    <property type="entry name" value="Ank_2"/>
    <property type="match status" value="3"/>
</dbReference>
<dbReference type="PANTHER" id="PTHR24198">
    <property type="entry name" value="ANKYRIN REPEAT AND PROTEIN KINASE DOMAIN-CONTAINING PROTEIN"/>
    <property type="match status" value="1"/>
</dbReference>
<proteinExistence type="predicted"/>
<dbReference type="EMBL" id="DXEL01000078">
    <property type="protein sequence ID" value="HIX75642.1"/>
    <property type="molecule type" value="Genomic_DNA"/>
</dbReference>
<dbReference type="PANTHER" id="PTHR24198:SF165">
    <property type="entry name" value="ANKYRIN REPEAT-CONTAINING PROTEIN-RELATED"/>
    <property type="match status" value="1"/>
</dbReference>
<feature type="repeat" description="ANK" evidence="3">
    <location>
        <begin position="370"/>
        <end position="406"/>
    </location>
</feature>
<evidence type="ECO:0000313" key="4">
    <source>
        <dbReference type="EMBL" id="HIX75642.1"/>
    </source>
</evidence>
<evidence type="ECO:0000256" key="1">
    <source>
        <dbReference type="ARBA" id="ARBA00022737"/>
    </source>
</evidence>
<name>A0A9D2BHG5_9BACT</name>
<evidence type="ECO:0000256" key="2">
    <source>
        <dbReference type="ARBA" id="ARBA00023043"/>
    </source>
</evidence>
<accession>A0A9D2BHG5</accession>
<dbReference type="PROSITE" id="PS50297">
    <property type="entry name" value="ANK_REP_REGION"/>
    <property type="match status" value="1"/>
</dbReference>
<feature type="repeat" description="ANK" evidence="3">
    <location>
        <begin position="36"/>
        <end position="68"/>
    </location>
</feature>
<dbReference type="InterPro" id="IPR002110">
    <property type="entry name" value="Ankyrin_rpt"/>
</dbReference>
<dbReference type="Pfam" id="PF13857">
    <property type="entry name" value="Ank_5"/>
    <property type="match status" value="1"/>
</dbReference>
<keyword evidence="1" id="KW-0677">Repeat</keyword>
<evidence type="ECO:0000256" key="3">
    <source>
        <dbReference type="PROSITE-ProRule" id="PRU00023"/>
    </source>
</evidence>
<dbReference type="AlphaFoldDB" id="A0A9D2BHG5"/>
<reference evidence="4" key="1">
    <citation type="journal article" date="2021" name="PeerJ">
        <title>Extensive microbial diversity within the chicken gut microbiome revealed by metagenomics and culture.</title>
        <authorList>
            <person name="Gilroy R."/>
            <person name="Ravi A."/>
            <person name="Getino M."/>
            <person name="Pursley I."/>
            <person name="Horton D.L."/>
            <person name="Alikhan N.F."/>
            <person name="Baker D."/>
            <person name="Gharbi K."/>
            <person name="Hall N."/>
            <person name="Watson M."/>
            <person name="Adriaenssens E.M."/>
            <person name="Foster-Nyarko E."/>
            <person name="Jarju S."/>
            <person name="Secka A."/>
            <person name="Antonio M."/>
            <person name="Oren A."/>
            <person name="Chaudhuri R.R."/>
            <person name="La Ragione R."/>
            <person name="Hildebrand F."/>
            <person name="Pallen M.J."/>
        </authorList>
    </citation>
    <scope>NUCLEOTIDE SEQUENCE</scope>
    <source>
        <strain evidence="4">ChiGjej6B6-14162</strain>
    </source>
</reference>
<dbReference type="InterPro" id="IPR036770">
    <property type="entry name" value="Ankyrin_rpt-contain_sf"/>
</dbReference>
<comment type="caution">
    <text evidence="4">The sequence shown here is derived from an EMBL/GenBank/DDBJ whole genome shotgun (WGS) entry which is preliminary data.</text>
</comment>
<protein>
    <submittedName>
        <fullName evidence="4">Ankyrin repeat domain-containing protein</fullName>
    </submittedName>
</protein>
<dbReference type="PROSITE" id="PS50088">
    <property type="entry name" value="ANK_REPEAT"/>
    <property type="match status" value="2"/>
</dbReference>
<reference evidence="4" key="2">
    <citation type="submission" date="2021-04" db="EMBL/GenBank/DDBJ databases">
        <authorList>
            <person name="Gilroy R."/>
        </authorList>
    </citation>
    <scope>NUCLEOTIDE SEQUENCE</scope>
    <source>
        <strain evidence="4">ChiGjej6B6-14162</strain>
    </source>
</reference>
<dbReference type="Gene3D" id="1.25.40.20">
    <property type="entry name" value="Ankyrin repeat-containing domain"/>
    <property type="match status" value="3"/>
</dbReference>
<gene>
    <name evidence="4" type="ORF">H9977_11520</name>
</gene>
<dbReference type="SUPFAM" id="SSF48403">
    <property type="entry name" value="Ankyrin repeat"/>
    <property type="match status" value="2"/>
</dbReference>
<organism evidence="4 5">
    <name type="scientific">Candidatus Parabacteroides intestinipullorum</name>
    <dbReference type="NCBI Taxonomy" id="2838723"/>
    <lineage>
        <taxon>Bacteria</taxon>
        <taxon>Pseudomonadati</taxon>
        <taxon>Bacteroidota</taxon>
        <taxon>Bacteroidia</taxon>
        <taxon>Bacteroidales</taxon>
        <taxon>Tannerellaceae</taxon>
        <taxon>Parabacteroides</taxon>
    </lineage>
</organism>
<dbReference type="SMART" id="SM00248">
    <property type="entry name" value="ANK"/>
    <property type="match status" value="7"/>
</dbReference>
<sequence length="528" mass="58741">MTCPEIYHLYLERKTKQEIHQAYHEVNITDHDEMNEGFTPLHLACHFADLGAILLLLERGADVNAKDNRGETPICTLGRCRLENADENDLEEAAKRLIAAGAKIHRSGQETTALIEAVRNRHFAMAEAIISSGVKINSANINGENVLHMACQEAWFISLDREKSANRLKRMRDEGWHPDIKITEAENELARFQEQETEVFRLVKSVLANGTIDPEEKSDAGKRPVDIAMERGITTISALLTGNDPEHDELAALSGGMDVFQALIYKNKTALEAILRMDTDLQRVYEDDQKTSFKGKSPLACALMSSDFMSAEMILKAGTDPNWRMPDEKNAFAVWASHNDASSSDDEQYLQILTLMLSRGWNPELSSDNRGNTALAIACLRAGYGPCNTAIRFLLDHGANPNATNNCGQTPLMLLCGGNYWDGYIPRIAALPRSYPYGWKQCGPEEIAAFELLLEAGASIANKDNWGNTILHYLAASSKRRELHQMTEILEEFGLPDIQAVNNEGLSALDVATAYKNDDMIKFLLQNI</sequence>
<evidence type="ECO:0000313" key="5">
    <source>
        <dbReference type="Proteomes" id="UP000886740"/>
    </source>
</evidence>